<keyword evidence="5 10" id="KW-1133">Transmembrane helix</keyword>
<evidence type="ECO:0000259" key="11">
    <source>
        <dbReference type="Pfam" id="PF00361"/>
    </source>
</evidence>
<feature type="transmembrane region" description="Helical" evidence="10">
    <location>
        <begin position="213"/>
        <end position="232"/>
    </location>
</feature>
<feature type="transmembrane region" description="Helical" evidence="10">
    <location>
        <begin position="405"/>
        <end position="434"/>
    </location>
</feature>
<keyword evidence="6 10" id="KW-0472">Membrane</keyword>
<feature type="transmembrane region" description="Helical" evidence="10">
    <location>
        <begin position="138"/>
        <end position="158"/>
    </location>
</feature>
<proteinExistence type="inferred from homology"/>
<dbReference type="PANTHER" id="PTHR43507:SF1">
    <property type="entry name" value="NADH-UBIQUINONE OXIDOREDUCTASE CHAIN 4"/>
    <property type="match status" value="1"/>
</dbReference>
<accession>A0ABX1TGM0</accession>
<feature type="transmembrane region" description="Helical" evidence="10">
    <location>
        <begin position="371"/>
        <end position="393"/>
    </location>
</feature>
<feature type="transmembrane region" description="Helical" evidence="10">
    <location>
        <begin position="461"/>
        <end position="481"/>
    </location>
</feature>
<evidence type="ECO:0000256" key="8">
    <source>
        <dbReference type="ARBA" id="ARBA00032798"/>
    </source>
</evidence>
<feature type="transmembrane region" description="Helical" evidence="10">
    <location>
        <begin position="113"/>
        <end position="132"/>
    </location>
</feature>
<dbReference type="Proteomes" id="UP000760480">
    <property type="component" value="Unassembled WGS sequence"/>
</dbReference>
<dbReference type="InterPro" id="IPR001750">
    <property type="entry name" value="ND/Mrp_TM"/>
</dbReference>
<evidence type="ECO:0000256" key="1">
    <source>
        <dbReference type="ARBA" id="ARBA00004127"/>
    </source>
</evidence>
<keyword evidence="13" id="KW-1185">Reference proteome</keyword>
<dbReference type="InterPro" id="IPR003918">
    <property type="entry name" value="NADH_UbQ_OxRdtase"/>
</dbReference>
<evidence type="ECO:0000256" key="2">
    <source>
        <dbReference type="ARBA" id="ARBA00009025"/>
    </source>
</evidence>
<evidence type="ECO:0000256" key="9">
    <source>
        <dbReference type="RuleBase" id="RU000320"/>
    </source>
</evidence>
<reference evidence="12 13" key="1">
    <citation type="submission" date="2019-03" db="EMBL/GenBank/DDBJ databases">
        <title>Metabolic reconstructions from genomes of highly enriched 'Candidatus Accumulibacter' and 'Candidatus Competibacter' bioreactor populations.</title>
        <authorList>
            <person name="Annavajhala M.K."/>
            <person name="Welles L."/>
            <person name="Abbas B."/>
            <person name="Sorokin D."/>
            <person name="Park H."/>
            <person name="Van Loosdrecht M."/>
            <person name="Chandran K."/>
        </authorList>
    </citation>
    <scope>NUCLEOTIDE SEQUENCE [LARGE SCALE GENOMIC DNA]</scope>
    <source>
        <strain evidence="12 13">SBR_G</strain>
    </source>
</reference>
<dbReference type="Pfam" id="PF00361">
    <property type="entry name" value="Proton_antipo_M"/>
    <property type="match status" value="1"/>
</dbReference>
<evidence type="ECO:0000256" key="10">
    <source>
        <dbReference type="SAM" id="Phobius"/>
    </source>
</evidence>
<keyword evidence="4 9" id="KW-0812">Transmembrane</keyword>
<name>A0ABX1TGM0_9GAMM</name>
<feature type="transmembrane region" description="Helical" evidence="10">
    <location>
        <begin position="283"/>
        <end position="303"/>
    </location>
</feature>
<protein>
    <recommendedName>
        <fullName evidence="3">NADH-quinone oxidoreductase subunit M</fullName>
    </recommendedName>
    <alternativeName>
        <fullName evidence="7">NADH dehydrogenase I subunit M</fullName>
    </alternativeName>
    <alternativeName>
        <fullName evidence="8">NDH-1 subunit M</fullName>
    </alternativeName>
</protein>
<evidence type="ECO:0000256" key="6">
    <source>
        <dbReference type="ARBA" id="ARBA00023136"/>
    </source>
</evidence>
<evidence type="ECO:0000256" key="3">
    <source>
        <dbReference type="ARBA" id="ARBA00019906"/>
    </source>
</evidence>
<feature type="transmembrane region" description="Helical" evidence="10">
    <location>
        <begin position="252"/>
        <end position="271"/>
    </location>
</feature>
<feature type="domain" description="NADH:quinone oxidoreductase/Mrp antiporter transmembrane" evidence="11">
    <location>
        <begin position="131"/>
        <end position="425"/>
    </location>
</feature>
<gene>
    <name evidence="12" type="ORF">E4P82_04500</name>
</gene>
<comment type="similarity">
    <text evidence="2">Belongs to the complex I subunit 4 family.</text>
</comment>
<comment type="subcellular location">
    <subcellularLocation>
        <location evidence="1">Endomembrane system</location>
        <topology evidence="1">Multi-pass membrane protein</topology>
    </subcellularLocation>
    <subcellularLocation>
        <location evidence="9">Membrane</location>
        <topology evidence="9">Multi-pass membrane protein</topology>
    </subcellularLocation>
</comment>
<dbReference type="InterPro" id="IPR010227">
    <property type="entry name" value="NADH_Q_OxRdtase_chainM/4"/>
</dbReference>
<evidence type="ECO:0000313" key="13">
    <source>
        <dbReference type="Proteomes" id="UP000760480"/>
    </source>
</evidence>
<organism evidence="12 13">
    <name type="scientific">Candidatus Competibacter phosphatis</name>
    <dbReference type="NCBI Taxonomy" id="221280"/>
    <lineage>
        <taxon>Bacteria</taxon>
        <taxon>Pseudomonadati</taxon>
        <taxon>Pseudomonadota</taxon>
        <taxon>Gammaproteobacteria</taxon>
        <taxon>Candidatus Competibacteraceae</taxon>
        <taxon>Candidatus Competibacter</taxon>
    </lineage>
</organism>
<feature type="transmembrane region" description="Helical" evidence="10">
    <location>
        <begin position="170"/>
        <end position="193"/>
    </location>
</feature>
<feature type="transmembrane region" description="Helical" evidence="10">
    <location>
        <begin position="6"/>
        <end position="27"/>
    </location>
</feature>
<dbReference type="NCBIfam" id="TIGR01972">
    <property type="entry name" value="NDH_I_M"/>
    <property type="match status" value="1"/>
</dbReference>
<feature type="transmembrane region" description="Helical" evidence="10">
    <location>
        <begin position="34"/>
        <end position="55"/>
    </location>
</feature>
<comment type="caution">
    <text evidence="12">The sequence shown here is derived from an EMBL/GenBank/DDBJ whole genome shotgun (WGS) entry which is preliminary data.</text>
</comment>
<evidence type="ECO:0000256" key="5">
    <source>
        <dbReference type="ARBA" id="ARBA00022989"/>
    </source>
</evidence>
<evidence type="ECO:0000313" key="12">
    <source>
        <dbReference type="EMBL" id="NMQ18521.1"/>
    </source>
</evidence>
<dbReference type="PANTHER" id="PTHR43507">
    <property type="entry name" value="NADH-UBIQUINONE OXIDOREDUCTASE CHAIN 4"/>
    <property type="match status" value="1"/>
</dbReference>
<feature type="transmembrane region" description="Helical" evidence="10">
    <location>
        <begin position="312"/>
        <end position="332"/>
    </location>
</feature>
<dbReference type="EMBL" id="SPMZ01000013">
    <property type="protein sequence ID" value="NMQ18521.1"/>
    <property type="molecule type" value="Genomic_DNA"/>
</dbReference>
<feature type="transmembrane region" description="Helical" evidence="10">
    <location>
        <begin position="75"/>
        <end position="101"/>
    </location>
</feature>
<dbReference type="PRINTS" id="PR01437">
    <property type="entry name" value="NUOXDRDTASE4"/>
</dbReference>
<evidence type="ECO:0000256" key="4">
    <source>
        <dbReference type="ARBA" id="ARBA00022692"/>
    </source>
</evidence>
<evidence type="ECO:0000256" key="7">
    <source>
        <dbReference type="ARBA" id="ARBA00031584"/>
    </source>
</evidence>
<feature type="transmembrane region" description="Helical" evidence="10">
    <location>
        <begin position="338"/>
        <end position="359"/>
    </location>
</feature>
<sequence>MSPIGIPILSLLILLPLVWALVLPFLREHRTVRVWALVGAGLELALSLLMLAALRPEDAGMQLMERVAWIPSLNVHYLLGIDGISALFPPLTALLFCAVILASWTSIQTLPRLYFALLLALESVTMGVFCALDLVLFFLFWELTLVPIYFLISLWGIGPERRFAAIKYTLFMLAGGIPLLFAILLLGLHHAAATGASIPGGLSFDYLTLLEQPLSSSVQTAVFLLLFFGFAVKAPLFPFHTWLPTVLREGPVGLSALLVGLKLGAFGILRFALPLAPTAAREYFWLMAVLGGFGALYGALVALRQSNLRKMLAFSSVSHVGLVIVGIAAMNSQGIQGAIFQLLNFGVVAGGLMLLVGFLHHRLGSTDLASLGGLVGPLPLLAAFFLLLGMASIGLPGTNGFVAELLILLGIMQVSPGLALVALGGVILSAAYFLGFFQRAFLGPVASPELAFALDLRPRELLVAGVLGLLVLIGGLFPQWVQGVTAGASNAWVARLVTGQEVEGSAAMAGYNAHEFKPPQ</sequence>